<dbReference type="VEuPathDB" id="FungiDB:BDBG_02737"/>
<accession>A0A179UHR0</accession>
<keyword evidence="2" id="KW-1133">Transmembrane helix</keyword>
<evidence type="ECO:0000313" key="4">
    <source>
        <dbReference type="Proteomes" id="UP000002038"/>
    </source>
</evidence>
<dbReference type="EMBL" id="GG657451">
    <property type="protein sequence ID" value="OAT06551.1"/>
    <property type="molecule type" value="Genomic_DNA"/>
</dbReference>
<gene>
    <name evidence="3" type="ORF">BDBG_02737</name>
</gene>
<keyword evidence="2" id="KW-0812">Transmembrane</keyword>
<dbReference type="KEGG" id="bgh:BDBG_02737"/>
<feature type="transmembrane region" description="Helical" evidence="2">
    <location>
        <begin position="167"/>
        <end position="187"/>
    </location>
</feature>
<proteinExistence type="predicted"/>
<keyword evidence="2" id="KW-0472">Membrane</keyword>
<dbReference type="AlphaFoldDB" id="A0A179UHR0"/>
<reference evidence="4" key="1">
    <citation type="journal article" date="2015" name="PLoS Genet.">
        <title>The dynamic genome and transcriptome of the human fungal pathogen Blastomyces and close relative Emmonsia.</title>
        <authorList>
            <person name="Munoz J.F."/>
            <person name="Gauthier G.M."/>
            <person name="Desjardins C.A."/>
            <person name="Gallo J.E."/>
            <person name="Holder J."/>
            <person name="Sullivan T.D."/>
            <person name="Marty A.J."/>
            <person name="Carmen J.C."/>
            <person name="Chen Z."/>
            <person name="Ding L."/>
            <person name="Gujja S."/>
            <person name="Magrini V."/>
            <person name="Misas E."/>
            <person name="Mitreva M."/>
            <person name="Priest M."/>
            <person name="Saif S."/>
            <person name="Whiston E.A."/>
            <person name="Young S."/>
            <person name="Zeng Q."/>
            <person name="Goldman W.E."/>
            <person name="Mardis E.R."/>
            <person name="Taylor J.W."/>
            <person name="McEwen J.G."/>
            <person name="Clay O.K."/>
            <person name="Klein B.S."/>
            <person name="Cuomo C.A."/>
        </authorList>
    </citation>
    <scope>NUCLEOTIDE SEQUENCE [LARGE SCALE GENOMIC DNA]</scope>
    <source>
        <strain evidence="4">SLH14081</strain>
    </source>
</reference>
<evidence type="ECO:0000256" key="2">
    <source>
        <dbReference type="SAM" id="Phobius"/>
    </source>
</evidence>
<organism evidence="3 4">
    <name type="scientific">Blastomyces gilchristii (strain SLH14081)</name>
    <name type="common">Blastomyces dermatitidis</name>
    <dbReference type="NCBI Taxonomy" id="559298"/>
    <lineage>
        <taxon>Eukaryota</taxon>
        <taxon>Fungi</taxon>
        <taxon>Dikarya</taxon>
        <taxon>Ascomycota</taxon>
        <taxon>Pezizomycotina</taxon>
        <taxon>Eurotiomycetes</taxon>
        <taxon>Eurotiomycetidae</taxon>
        <taxon>Onygenales</taxon>
        <taxon>Ajellomycetaceae</taxon>
        <taxon>Blastomyces</taxon>
    </lineage>
</organism>
<dbReference type="Proteomes" id="UP000002038">
    <property type="component" value="Unassembled WGS sequence"/>
</dbReference>
<dbReference type="RefSeq" id="XP_002626560.1">
    <property type="nucleotide sequence ID" value="XM_002626514.2"/>
</dbReference>
<name>A0A179UHR0_BLAGS</name>
<feature type="compositionally biased region" description="Low complexity" evidence="1">
    <location>
        <begin position="219"/>
        <end position="229"/>
    </location>
</feature>
<feature type="region of interest" description="Disordered" evidence="1">
    <location>
        <begin position="215"/>
        <end position="235"/>
    </location>
</feature>
<protein>
    <submittedName>
        <fullName evidence="3">Uncharacterized protein</fullName>
    </submittedName>
</protein>
<evidence type="ECO:0000313" key="3">
    <source>
        <dbReference type="EMBL" id="OAT06551.1"/>
    </source>
</evidence>
<keyword evidence="4" id="KW-1185">Reference proteome</keyword>
<dbReference type="GeneID" id="8506073"/>
<evidence type="ECO:0000256" key="1">
    <source>
        <dbReference type="SAM" id="MobiDB-lite"/>
    </source>
</evidence>
<sequence length="365" mass="40142">MCTAWVSFSLCQPQENPNELHLCTGNYLSENNVLQPRFCDAFSPCAQTATHDGKKAPCMLAPPLCLVREGSPCVSFPSLGPAVNGKNPSPQRTQAVSVRPVLCGTRCVCTSAGFPAYGSLVHSRSHHSHHSHHHPSNSVNRREMIEGPFQCKGGRPRRSYLRGDMELRLLLPLSIISTPVTIVILVWSGPRGSCNDLHLQPFQRNLVNSQEKTGNFCNSGSQSDSQISRSLRDSAAPDHCMQRRLVHGTGKRKKKKDQECRDRGADLVRAALSLTVSPEADSNFSCTRIGRLIHFKVCLAVGPITVSGELPRSVARHHCPADVALMKNTYSAKSHQRTIDQRTPLLSIFAFFSQGVNDSSSRSRR</sequence>